<keyword evidence="5" id="KW-0963">Cytoplasm</keyword>
<dbReference type="Pfam" id="PF01121">
    <property type="entry name" value="CoaE"/>
    <property type="match status" value="1"/>
</dbReference>
<dbReference type="InterPro" id="IPR001977">
    <property type="entry name" value="Depp_CoAkinase"/>
</dbReference>
<sequence length="204" mass="23274">MSVIKTFPIGITGGIASGKSTATKILKEKMDLNVVCADTISREITKKASVIKKISEKFGSDIVVNKQINRAMLRAIITESKEAKKWLEDYLHPVINREIKKQVRESETSMTIVDIPLLGPYNIRHYDYLKKVIVIKADLETRIRRLMERDGKDRQQAVAFINLQISDTEREKIADFVIDNTNLSDQELENKLIETINDITNLTN</sequence>
<evidence type="ECO:0000256" key="5">
    <source>
        <dbReference type="HAMAP-Rule" id="MF_00376"/>
    </source>
</evidence>
<evidence type="ECO:0000256" key="4">
    <source>
        <dbReference type="ARBA" id="ARBA00022993"/>
    </source>
</evidence>
<dbReference type="EC" id="2.7.1.24" evidence="5 6"/>
<dbReference type="EMBL" id="CP016796">
    <property type="protein sequence ID" value="API87389.1"/>
    <property type="molecule type" value="Genomic_DNA"/>
</dbReference>
<reference evidence="7 8" key="1">
    <citation type="journal article" date="2016" name="Appl. Environ. Microbiol.">
        <title>Whole genome relationships among Francisella bacteria of diverse origin define new species and provide specific regions for detection.</title>
        <authorList>
            <person name="Challacombe J.F."/>
            <person name="Petersen J.M."/>
            <person name="Gallegos-Graves V."/>
            <person name="Hodge D."/>
            <person name="Pillai S."/>
            <person name="Kuske C.R."/>
        </authorList>
    </citation>
    <scope>NUCLEOTIDE SEQUENCE [LARGE SCALE GENOMIC DNA]</scope>
    <source>
        <strain evidence="8">TX07-7310</strain>
    </source>
</reference>
<keyword evidence="5 7" id="KW-0418">Kinase</keyword>
<dbReference type="KEGG" id="frx:F7310_08440"/>
<dbReference type="PANTHER" id="PTHR10695:SF46">
    <property type="entry name" value="BIFUNCTIONAL COENZYME A SYNTHASE-RELATED"/>
    <property type="match status" value="1"/>
</dbReference>
<dbReference type="AlphaFoldDB" id="A0A1L4BU68"/>
<dbReference type="STRING" id="573570.F7310_08440"/>
<dbReference type="OrthoDB" id="9812943at2"/>
<dbReference type="GO" id="GO:0015937">
    <property type="term" value="P:coenzyme A biosynthetic process"/>
    <property type="evidence" value="ECO:0007669"/>
    <property type="project" value="UniProtKB-UniRule"/>
</dbReference>
<dbReference type="CDD" id="cd02022">
    <property type="entry name" value="DPCK"/>
    <property type="match status" value="1"/>
</dbReference>
<dbReference type="Proteomes" id="UP000184222">
    <property type="component" value="Chromosome"/>
</dbReference>
<dbReference type="GO" id="GO:0005737">
    <property type="term" value="C:cytoplasm"/>
    <property type="evidence" value="ECO:0007669"/>
    <property type="project" value="UniProtKB-SubCell"/>
</dbReference>
<dbReference type="RefSeq" id="WP_072713173.1">
    <property type="nucleotide sequence ID" value="NZ_CP016796.1"/>
</dbReference>
<dbReference type="SUPFAM" id="SSF52540">
    <property type="entry name" value="P-loop containing nucleoside triphosphate hydrolases"/>
    <property type="match status" value="1"/>
</dbReference>
<dbReference type="NCBIfam" id="TIGR00152">
    <property type="entry name" value="dephospho-CoA kinase"/>
    <property type="match status" value="1"/>
</dbReference>
<gene>
    <name evidence="5" type="primary">coaE</name>
    <name evidence="7" type="ORF">F7310_08440</name>
</gene>
<dbReference type="UniPathway" id="UPA00241">
    <property type="reaction ID" value="UER00356"/>
</dbReference>
<dbReference type="GO" id="GO:0005524">
    <property type="term" value="F:ATP binding"/>
    <property type="evidence" value="ECO:0007669"/>
    <property type="project" value="UniProtKB-UniRule"/>
</dbReference>
<evidence type="ECO:0000313" key="8">
    <source>
        <dbReference type="Proteomes" id="UP000184222"/>
    </source>
</evidence>
<comment type="function">
    <text evidence="5">Catalyzes the phosphorylation of the 3'-hydroxyl group of dephosphocoenzyme A to form coenzyme A.</text>
</comment>
<keyword evidence="5" id="KW-0808">Transferase</keyword>
<accession>A0A1L4BU68</accession>
<feature type="binding site" evidence="5">
    <location>
        <begin position="16"/>
        <end position="21"/>
    </location>
    <ligand>
        <name>ATP</name>
        <dbReference type="ChEBI" id="CHEBI:30616"/>
    </ligand>
</feature>
<dbReference type="GO" id="GO:0004140">
    <property type="term" value="F:dephospho-CoA kinase activity"/>
    <property type="evidence" value="ECO:0007669"/>
    <property type="project" value="UniProtKB-UniRule"/>
</dbReference>
<name>A0A1L4BU68_9GAMM</name>
<comment type="similarity">
    <text evidence="1 5">Belongs to the CoaE family.</text>
</comment>
<evidence type="ECO:0000256" key="1">
    <source>
        <dbReference type="ARBA" id="ARBA00009018"/>
    </source>
</evidence>
<evidence type="ECO:0000313" key="7">
    <source>
        <dbReference type="EMBL" id="API87389.1"/>
    </source>
</evidence>
<organism evidence="7 8">
    <name type="scientific">Francisella uliginis</name>
    <dbReference type="NCBI Taxonomy" id="573570"/>
    <lineage>
        <taxon>Bacteria</taxon>
        <taxon>Pseudomonadati</taxon>
        <taxon>Pseudomonadota</taxon>
        <taxon>Gammaproteobacteria</taxon>
        <taxon>Thiotrichales</taxon>
        <taxon>Francisellaceae</taxon>
        <taxon>Francisella</taxon>
    </lineage>
</organism>
<proteinExistence type="inferred from homology"/>
<evidence type="ECO:0000256" key="6">
    <source>
        <dbReference type="NCBIfam" id="TIGR00152"/>
    </source>
</evidence>
<keyword evidence="4 5" id="KW-0173">Coenzyme A biosynthesis</keyword>
<dbReference type="HAMAP" id="MF_00376">
    <property type="entry name" value="Dephospho_CoA_kinase"/>
    <property type="match status" value="1"/>
</dbReference>
<keyword evidence="3 5" id="KW-0067">ATP-binding</keyword>
<dbReference type="PROSITE" id="PS51219">
    <property type="entry name" value="DPCK"/>
    <property type="match status" value="1"/>
</dbReference>
<comment type="catalytic activity">
    <reaction evidence="5">
        <text>3'-dephospho-CoA + ATP = ADP + CoA + H(+)</text>
        <dbReference type="Rhea" id="RHEA:18245"/>
        <dbReference type="ChEBI" id="CHEBI:15378"/>
        <dbReference type="ChEBI" id="CHEBI:30616"/>
        <dbReference type="ChEBI" id="CHEBI:57287"/>
        <dbReference type="ChEBI" id="CHEBI:57328"/>
        <dbReference type="ChEBI" id="CHEBI:456216"/>
        <dbReference type="EC" id="2.7.1.24"/>
    </reaction>
</comment>
<comment type="subcellular location">
    <subcellularLocation>
        <location evidence="5">Cytoplasm</location>
    </subcellularLocation>
</comment>
<dbReference type="PANTHER" id="PTHR10695">
    <property type="entry name" value="DEPHOSPHO-COA KINASE-RELATED"/>
    <property type="match status" value="1"/>
</dbReference>
<dbReference type="Gene3D" id="3.40.50.300">
    <property type="entry name" value="P-loop containing nucleotide triphosphate hydrolases"/>
    <property type="match status" value="1"/>
</dbReference>
<evidence type="ECO:0000256" key="2">
    <source>
        <dbReference type="ARBA" id="ARBA00022741"/>
    </source>
</evidence>
<keyword evidence="8" id="KW-1185">Reference proteome</keyword>
<protein>
    <recommendedName>
        <fullName evidence="5 6">Dephospho-CoA kinase</fullName>
        <ecNumber evidence="5 6">2.7.1.24</ecNumber>
    </recommendedName>
    <alternativeName>
        <fullName evidence="5">Dephosphocoenzyme A kinase</fullName>
    </alternativeName>
</protein>
<dbReference type="InterPro" id="IPR027417">
    <property type="entry name" value="P-loop_NTPase"/>
</dbReference>
<evidence type="ECO:0000256" key="3">
    <source>
        <dbReference type="ARBA" id="ARBA00022840"/>
    </source>
</evidence>
<comment type="pathway">
    <text evidence="5">Cofactor biosynthesis; coenzyme A biosynthesis; CoA from (R)-pantothenate: step 5/5.</text>
</comment>
<keyword evidence="2 5" id="KW-0547">Nucleotide-binding</keyword>